<dbReference type="PANTHER" id="PTHR31679">
    <property type="entry name" value="PEROXISOMAL MEMBRANE PROTEIN PEX30-RELATED"/>
    <property type="match status" value="1"/>
</dbReference>
<organism evidence="8 9">
    <name type="scientific">Spizellomyces punctatus (strain DAOM BR117)</name>
    <dbReference type="NCBI Taxonomy" id="645134"/>
    <lineage>
        <taxon>Eukaryota</taxon>
        <taxon>Fungi</taxon>
        <taxon>Fungi incertae sedis</taxon>
        <taxon>Chytridiomycota</taxon>
        <taxon>Chytridiomycota incertae sedis</taxon>
        <taxon>Chytridiomycetes</taxon>
        <taxon>Spizellomycetales</taxon>
        <taxon>Spizellomycetaceae</taxon>
        <taxon>Spizellomyces</taxon>
    </lineage>
</organism>
<dbReference type="VEuPathDB" id="FungiDB:SPPG_03738"/>
<feature type="region of interest" description="Disordered" evidence="5">
    <location>
        <begin position="294"/>
        <end position="340"/>
    </location>
</feature>
<feature type="compositionally biased region" description="Polar residues" evidence="5">
    <location>
        <begin position="460"/>
        <end position="472"/>
    </location>
</feature>
<sequence length="993" mass="109141">MPQHQQRSAPPSLVTTPPLSPSSPHSSSSSRHKQHASRQQSVALAHDITSLLLSLQGLAQRLDPYCSPVLHWVTFVLTWQNNYVSLLCGIAVVVCCLKWEYTVHLPFLLGIGGLGFAYARRLGRGVRKRFTNPQPPTVPHLIHYLISVTSTLHSFVDTLDSLSSLVTFTRKSERASLGLFRAVIVSYVLWLIATAMVGVRGVSTACGLLIIAWGSEFGQVLRETVAKRLSDVAISLGMHVEWIDEDDDEEDESETKRQRKDSVSKLAAAAAAEEAEMLRRGSDVASRHILGIRPAPPSRQKAQVTVQTAPAPGATAKKPATKTKKSTKPRSPAIPGIPTTAIPAIPITRIVPANNVTRVERPTTVITKDVVQQEKSLPEEAADAAKAVEPSSEPRIPSVTEAPATSEADSGRPTSTGSSTSSESGQIGKDSRPRSGSSTDSDNHATRVRNRLAEVVARSATPNQTKSDTQGLPDSAVDLEGSQNEKGLSEAISKDTTETITKEEHVPDESNVSVDYHPDWTFPEDETDDFRKELAGSLLRNRKPTPYHSPETSEDYFGPSSKDAANSGSVTLTDSLPRRRASSLSNPTIGFLSDADRSHDTEPESGSDTESLDSVPYLRRRRSCDSDLTIDALADFSNPRRSSYMNTPQPPSRTSSRTRAPSNASTLSSDSLSSRARSDSSSTASGTLKRDYTVPATLLTDADYTSPIGPNSPTLSNHSSRSSFRGSNRKALSMILSFETYENQRWWVGVGWVPHLLPTERGAWTDHTGTKHLPKASFDLPEFRRDQLAQMNIKIGSEDSGSEFGLDLEHKRYAWDWDGPWQVDMYGSTTDEDGWEYGDNFWGGWKNRRTLKRVVRRRRWVRLARLFELGRKRSVTFGTSIIFEEPVLDIIGEEAHEHAEGNADDEEWETRSPSFDEDEEMYDDRDDALVPGEGEQERSRMWHDIAGDIAGVDSTERVDVPPKRARATSVPSPSTSTFGRHETGRIRSGSAGI</sequence>
<feature type="region of interest" description="Disordered" evidence="5">
    <location>
        <begin position="638"/>
        <end position="688"/>
    </location>
</feature>
<feature type="region of interest" description="Disordered" evidence="5">
    <location>
        <begin position="703"/>
        <end position="724"/>
    </location>
</feature>
<dbReference type="RefSeq" id="XP_016608650.1">
    <property type="nucleotide sequence ID" value="XM_016751988.1"/>
</dbReference>
<dbReference type="InterPro" id="IPR052646">
    <property type="entry name" value="Peroxisomal_PEX28-32"/>
</dbReference>
<dbReference type="GO" id="GO:0007031">
    <property type="term" value="P:peroxisome organization"/>
    <property type="evidence" value="ECO:0007669"/>
    <property type="project" value="UniProtKB-ARBA"/>
</dbReference>
<dbReference type="STRING" id="645134.A0A0L0HGM6"/>
<dbReference type="EMBL" id="KQ257455">
    <property type="protein sequence ID" value="KND00611.1"/>
    <property type="molecule type" value="Genomic_DNA"/>
</dbReference>
<feature type="compositionally biased region" description="Low complexity" evidence="5">
    <location>
        <begin position="411"/>
        <end position="425"/>
    </location>
</feature>
<keyword evidence="2 6" id="KW-0812">Transmembrane</keyword>
<evidence type="ECO:0000313" key="8">
    <source>
        <dbReference type="EMBL" id="KND00611.1"/>
    </source>
</evidence>
<feature type="region of interest" description="Disordered" evidence="5">
    <location>
        <begin position="1"/>
        <end position="36"/>
    </location>
</feature>
<protein>
    <recommendedName>
        <fullName evidence="7">Peroxin/Ferlin domain-containing protein</fullName>
    </recommendedName>
</protein>
<dbReference type="GO" id="GO:0005778">
    <property type="term" value="C:peroxisomal membrane"/>
    <property type="evidence" value="ECO:0007669"/>
    <property type="project" value="TreeGrafter"/>
</dbReference>
<dbReference type="OrthoDB" id="74314at2759"/>
<feature type="compositionally biased region" description="Basic and acidic residues" evidence="5">
    <location>
        <begin position="935"/>
        <end position="946"/>
    </location>
</feature>
<dbReference type="SMART" id="SM00694">
    <property type="entry name" value="DysFC"/>
    <property type="match status" value="1"/>
</dbReference>
<feature type="compositionally biased region" description="Acidic residues" evidence="5">
    <location>
        <begin position="915"/>
        <end position="926"/>
    </location>
</feature>
<feature type="domain" description="Peroxin/Ferlin" evidence="7">
    <location>
        <begin position="834"/>
        <end position="867"/>
    </location>
</feature>
<dbReference type="Proteomes" id="UP000053201">
    <property type="component" value="Unassembled WGS sequence"/>
</dbReference>
<keyword evidence="3 6" id="KW-1133">Transmembrane helix</keyword>
<evidence type="ECO:0000256" key="5">
    <source>
        <dbReference type="SAM" id="MobiDB-lite"/>
    </source>
</evidence>
<dbReference type="AlphaFoldDB" id="A0A0L0HGM6"/>
<feature type="compositionally biased region" description="Low complexity" evidence="5">
    <location>
        <begin position="8"/>
        <end position="29"/>
    </location>
</feature>
<evidence type="ECO:0000313" key="9">
    <source>
        <dbReference type="Proteomes" id="UP000053201"/>
    </source>
</evidence>
<evidence type="ECO:0000256" key="3">
    <source>
        <dbReference type="ARBA" id="ARBA00022989"/>
    </source>
</evidence>
<feature type="transmembrane region" description="Helical" evidence="6">
    <location>
        <begin position="101"/>
        <end position="119"/>
    </location>
</feature>
<name>A0A0L0HGM6_SPIPD</name>
<reference evidence="8 9" key="1">
    <citation type="submission" date="2009-08" db="EMBL/GenBank/DDBJ databases">
        <title>The Genome Sequence of Spizellomyces punctatus strain DAOM BR117.</title>
        <authorList>
            <consortium name="The Broad Institute Genome Sequencing Platform"/>
            <person name="Russ C."/>
            <person name="Cuomo C."/>
            <person name="Shea T."/>
            <person name="Young S.K."/>
            <person name="Zeng Q."/>
            <person name="Koehrsen M."/>
            <person name="Haas B."/>
            <person name="Borodovsky M."/>
            <person name="Guigo R."/>
            <person name="Alvarado L."/>
            <person name="Berlin A."/>
            <person name="Bochicchio J."/>
            <person name="Borenstein D."/>
            <person name="Chapman S."/>
            <person name="Chen Z."/>
            <person name="Engels R."/>
            <person name="Freedman E."/>
            <person name="Gellesch M."/>
            <person name="Goldberg J."/>
            <person name="Griggs A."/>
            <person name="Gujja S."/>
            <person name="Heiman D."/>
            <person name="Hepburn T."/>
            <person name="Howarth C."/>
            <person name="Jen D."/>
            <person name="Larson L."/>
            <person name="Lewis B."/>
            <person name="Mehta T."/>
            <person name="Park D."/>
            <person name="Pearson M."/>
            <person name="Roberts A."/>
            <person name="Saif S."/>
            <person name="Shenoy N."/>
            <person name="Sisk P."/>
            <person name="Stolte C."/>
            <person name="Sykes S."/>
            <person name="Thomson T."/>
            <person name="Walk T."/>
            <person name="White J."/>
            <person name="Yandava C."/>
            <person name="Burger G."/>
            <person name="Gray M.W."/>
            <person name="Holland P.W.H."/>
            <person name="King N."/>
            <person name="Lang F.B.F."/>
            <person name="Roger A.J."/>
            <person name="Ruiz-Trillo I."/>
            <person name="Lander E."/>
            <person name="Nusbaum C."/>
        </authorList>
    </citation>
    <scope>NUCLEOTIDE SEQUENCE [LARGE SCALE GENOMIC DNA]</scope>
    <source>
        <strain evidence="8 9">DAOM BR117</strain>
    </source>
</reference>
<feature type="transmembrane region" description="Helical" evidence="6">
    <location>
        <begin position="179"/>
        <end position="199"/>
    </location>
</feature>
<dbReference type="GO" id="GO:0012505">
    <property type="term" value="C:endomembrane system"/>
    <property type="evidence" value="ECO:0007669"/>
    <property type="project" value="UniProtKB-SubCell"/>
</dbReference>
<feature type="region of interest" description="Disordered" evidence="5">
    <location>
        <begin position="897"/>
        <end position="993"/>
    </location>
</feature>
<feature type="compositionally biased region" description="Low complexity" evidence="5">
    <location>
        <begin position="652"/>
        <end position="685"/>
    </location>
</feature>
<keyword evidence="9" id="KW-1185">Reference proteome</keyword>
<proteinExistence type="predicted"/>
<dbReference type="InParanoid" id="A0A0L0HGM6"/>
<dbReference type="PANTHER" id="PTHR31679:SF2">
    <property type="entry name" value="PEROXISOMAL MEMBRANE PROTEIN PEX30-RELATED"/>
    <property type="match status" value="1"/>
</dbReference>
<dbReference type="GeneID" id="27687231"/>
<feature type="compositionally biased region" description="Low complexity" evidence="5">
    <location>
        <begin position="308"/>
        <end position="318"/>
    </location>
</feature>
<evidence type="ECO:0000256" key="4">
    <source>
        <dbReference type="ARBA" id="ARBA00023136"/>
    </source>
</evidence>
<feature type="compositionally biased region" description="Basic and acidic residues" evidence="5">
    <location>
        <begin position="492"/>
        <end position="508"/>
    </location>
</feature>
<feature type="compositionally biased region" description="Basic residues" evidence="5">
    <location>
        <begin position="319"/>
        <end position="328"/>
    </location>
</feature>
<evidence type="ECO:0000259" key="7">
    <source>
        <dbReference type="SMART" id="SM00694"/>
    </source>
</evidence>
<gene>
    <name evidence="8" type="ORF">SPPG_03738</name>
</gene>
<keyword evidence="4 6" id="KW-0472">Membrane</keyword>
<feature type="region of interest" description="Disordered" evidence="5">
    <location>
        <begin position="370"/>
        <end position="618"/>
    </location>
</feature>
<evidence type="ECO:0000256" key="1">
    <source>
        <dbReference type="ARBA" id="ARBA00004127"/>
    </source>
</evidence>
<comment type="subcellular location">
    <subcellularLocation>
        <location evidence="1">Endomembrane system</location>
        <topology evidence="1">Multi-pass membrane protein</topology>
    </subcellularLocation>
</comment>
<evidence type="ECO:0000256" key="2">
    <source>
        <dbReference type="ARBA" id="ARBA00022692"/>
    </source>
</evidence>
<feature type="compositionally biased region" description="Polar residues" evidence="5">
    <location>
        <begin position="969"/>
        <end position="978"/>
    </location>
</feature>
<evidence type="ECO:0000256" key="6">
    <source>
        <dbReference type="SAM" id="Phobius"/>
    </source>
</evidence>
<feature type="compositionally biased region" description="Polar residues" evidence="5">
    <location>
        <begin position="563"/>
        <end position="574"/>
    </location>
</feature>
<feature type="compositionally biased region" description="Low complexity" evidence="5">
    <location>
        <begin position="329"/>
        <end position="340"/>
    </location>
</feature>
<dbReference type="InterPro" id="IPR010482">
    <property type="entry name" value="TECPR1-like_DysF"/>
</dbReference>
<dbReference type="Pfam" id="PF06398">
    <property type="entry name" value="Pex24p"/>
    <property type="match status" value="2"/>
</dbReference>
<dbReference type="InterPro" id="IPR006614">
    <property type="entry name" value="Peroxin/Ferlin"/>
</dbReference>
<accession>A0A0L0HGM6</accession>